<feature type="chain" id="PRO_5040117731" description="DUF2817 domain-containing protein" evidence="2">
    <location>
        <begin position="21"/>
        <end position="484"/>
    </location>
</feature>
<dbReference type="InterPro" id="IPR021259">
    <property type="entry name" value="DUF2817"/>
</dbReference>
<evidence type="ECO:0000256" key="1">
    <source>
        <dbReference type="SAM" id="MobiDB-lite"/>
    </source>
</evidence>
<dbReference type="Pfam" id="PF10994">
    <property type="entry name" value="DUF2817"/>
    <property type="match status" value="2"/>
</dbReference>
<keyword evidence="2" id="KW-0732">Signal</keyword>
<comment type="caution">
    <text evidence="3">The sequence shown here is derived from an EMBL/GenBank/DDBJ whole genome shotgun (WGS) entry which is preliminary data.</text>
</comment>
<dbReference type="Gene3D" id="3.40.630.10">
    <property type="entry name" value="Zn peptidases"/>
    <property type="match status" value="1"/>
</dbReference>
<dbReference type="AlphaFoldDB" id="A0A9N8H807"/>
<dbReference type="SUPFAM" id="SSF53187">
    <property type="entry name" value="Zn-dependent exopeptidases"/>
    <property type="match status" value="1"/>
</dbReference>
<feature type="region of interest" description="Disordered" evidence="1">
    <location>
        <begin position="302"/>
        <end position="321"/>
    </location>
</feature>
<sequence length="484" mass="53759">MAVFSLLVPLVVLALSVVLGYLAQQQESPPPLTTAPCTNDEWLSVSLDPAVEGWMASGSNKLPLLDPCHVFSETYVESRRKFRQAASKVGAEWHRLPIAIPPSLQVDGFLAGTDDDDTEYTIDIAVLYGTKPGLAVHTAGVHGVEGYAGAPIQIAFLESIYPLLKQQELPTMVLIHAVNPFGMAHYRRFNENNVDLNRNGLHPEEWKQLLHSISTTSHQDTPYAQFHTLFNPKGPPNWLYATVTLLAHAIQQLAIHGFFTLKAALVTGQYYDPKGIFYGGNELQPSLRVLYDFFQETLLAEKEQQSTTEADDDTDGEEATKTNAKCCTGTVTWIDVHTGLGPSGSDSLVVDKESMSVVEQQAPIWFPGAHMPHLSEQAQDVNKGYEDAMGFTPCLFRRLFAPEQNYCAAAQEFGTVPGLLVAHSLILENRAFHHVASRQEALQWAQSTTKRAFYKQTPTWRRQILDRGMQLWLQAIRRSALADD</sequence>
<feature type="signal peptide" evidence="2">
    <location>
        <begin position="1"/>
        <end position="20"/>
    </location>
</feature>
<proteinExistence type="predicted"/>
<reference evidence="3" key="1">
    <citation type="submission" date="2020-06" db="EMBL/GenBank/DDBJ databases">
        <authorList>
            <consortium name="Plant Systems Biology data submission"/>
        </authorList>
    </citation>
    <scope>NUCLEOTIDE SEQUENCE</scope>
    <source>
        <strain evidence="3">D6</strain>
    </source>
</reference>
<gene>
    <name evidence="3" type="ORF">SEMRO_80_G043070.1</name>
</gene>
<name>A0A9N8H807_9STRA</name>
<accession>A0A9N8H807</accession>
<dbReference type="CDD" id="cd06233">
    <property type="entry name" value="M14-like"/>
    <property type="match status" value="1"/>
</dbReference>
<dbReference type="OrthoDB" id="270449at2759"/>
<dbReference type="Proteomes" id="UP001153069">
    <property type="component" value="Unassembled WGS sequence"/>
</dbReference>
<organism evidence="3 4">
    <name type="scientific">Seminavis robusta</name>
    <dbReference type="NCBI Taxonomy" id="568900"/>
    <lineage>
        <taxon>Eukaryota</taxon>
        <taxon>Sar</taxon>
        <taxon>Stramenopiles</taxon>
        <taxon>Ochrophyta</taxon>
        <taxon>Bacillariophyta</taxon>
        <taxon>Bacillariophyceae</taxon>
        <taxon>Bacillariophycidae</taxon>
        <taxon>Naviculales</taxon>
        <taxon>Naviculaceae</taxon>
        <taxon>Seminavis</taxon>
    </lineage>
</organism>
<evidence type="ECO:0000256" key="2">
    <source>
        <dbReference type="SAM" id="SignalP"/>
    </source>
</evidence>
<evidence type="ECO:0008006" key="5">
    <source>
        <dbReference type="Google" id="ProtNLM"/>
    </source>
</evidence>
<evidence type="ECO:0000313" key="4">
    <source>
        <dbReference type="Proteomes" id="UP001153069"/>
    </source>
</evidence>
<dbReference type="EMBL" id="CAICTM010000079">
    <property type="protein sequence ID" value="CAB9500278.1"/>
    <property type="molecule type" value="Genomic_DNA"/>
</dbReference>
<keyword evidence="4" id="KW-1185">Reference proteome</keyword>
<evidence type="ECO:0000313" key="3">
    <source>
        <dbReference type="EMBL" id="CAB9500278.1"/>
    </source>
</evidence>
<protein>
    <recommendedName>
        <fullName evidence="5">DUF2817 domain-containing protein</fullName>
    </recommendedName>
</protein>